<dbReference type="InterPro" id="IPR014748">
    <property type="entry name" value="Enoyl-CoA_hydra_C"/>
</dbReference>
<dbReference type="GO" id="GO:0006635">
    <property type="term" value="P:fatty acid beta-oxidation"/>
    <property type="evidence" value="ECO:0007669"/>
    <property type="project" value="TreeGrafter"/>
</dbReference>
<keyword evidence="2" id="KW-0456">Lyase</keyword>
<dbReference type="EMBL" id="CP144523">
    <property type="protein sequence ID" value="WWC70060.1"/>
    <property type="molecule type" value="Genomic_DNA"/>
</dbReference>
<dbReference type="PANTHER" id="PTHR11941">
    <property type="entry name" value="ENOYL-COA HYDRATASE-RELATED"/>
    <property type="match status" value="1"/>
</dbReference>
<dbReference type="FunFam" id="3.90.226.10:FF:000009">
    <property type="entry name" value="Carnitinyl-CoA dehydratase"/>
    <property type="match status" value="1"/>
</dbReference>
<evidence type="ECO:0000313" key="4">
    <source>
        <dbReference type="EMBL" id="WWC70060.1"/>
    </source>
</evidence>
<dbReference type="RefSeq" id="XP_070058969.1">
    <property type="nucleotide sequence ID" value="XM_070202868.1"/>
</dbReference>
<dbReference type="KEGG" id="kpin:30172790"/>
<dbReference type="Proteomes" id="UP000094020">
    <property type="component" value="Chromosome 5"/>
</dbReference>
<accession>A0AAJ8L6J3</accession>
<dbReference type="GeneID" id="30172790"/>
<dbReference type="Gene3D" id="1.10.12.10">
    <property type="entry name" value="Lyase 2-enoyl-coa Hydratase, Chain A, domain 2"/>
    <property type="match status" value="1"/>
</dbReference>
<dbReference type="Pfam" id="PF00378">
    <property type="entry name" value="ECH_1"/>
    <property type="match status" value="1"/>
</dbReference>
<dbReference type="InterPro" id="IPR029045">
    <property type="entry name" value="ClpP/crotonase-like_dom_sf"/>
</dbReference>
<name>A0AAJ8L6J3_9TREE</name>
<reference evidence="4" key="2">
    <citation type="submission" date="2024-02" db="EMBL/GenBank/DDBJ databases">
        <title>Comparative genomics of Cryptococcus and Kwoniella reveals pathogenesis evolution and contrasting modes of karyotype evolution via chromosome fusion or intercentromeric recombination.</title>
        <authorList>
            <person name="Coelho M.A."/>
            <person name="David-Palma M."/>
            <person name="Shea T."/>
            <person name="Bowers K."/>
            <person name="McGinley-Smith S."/>
            <person name="Mohammad A.W."/>
            <person name="Gnirke A."/>
            <person name="Yurkov A.M."/>
            <person name="Nowrousian M."/>
            <person name="Sun S."/>
            <person name="Cuomo C.A."/>
            <person name="Heitman J."/>
        </authorList>
    </citation>
    <scope>NUCLEOTIDE SEQUENCE</scope>
    <source>
        <strain evidence="4">CBS 10737</strain>
    </source>
</reference>
<dbReference type="InterPro" id="IPR018376">
    <property type="entry name" value="Enoyl-CoA_hyd/isom_CS"/>
</dbReference>
<evidence type="ECO:0008006" key="6">
    <source>
        <dbReference type="Google" id="ProtNLM"/>
    </source>
</evidence>
<protein>
    <recommendedName>
        <fullName evidence="6">Methylglutaconyl-CoA hydratase</fullName>
    </recommendedName>
</protein>
<comment type="similarity">
    <text evidence="1 3">Belongs to the enoyl-CoA hydratase/isomerase family.</text>
</comment>
<organism evidence="4 5">
    <name type="scientific">Kwoniella pini CBS 10737</name>
    <dbReference type="NCBI Taxonomy" id="1296096"/>
    <lineage>
        <taxon>Eukaryota</taxon>
        <taxon>Fungi</taxon>
        <taxon>Dikarya</taxon>
        <taxon>Basidiomycota</taxon>
        <taxon>Agaricomycotina</taxon>
        <taxon>Tremellomycetes</taxon>
        <taxon>Tremellales</taxon>
        <taxon>Cryptococcaceae</taxon>
        <taxon>Kwoniella</taxon>
    </lineage>
</organism>
<dbReference type="CDD" id="cd06558">
    <property type="entry name" value="crotonase-like"/>
    <property type="match status" value="1"/>
</dbReference>
<dbReference type="GO" id="GO:0016836">
    <property type="term" value="F:hydro-lyase activity"/>
    <property type="evidence" value="ECO:0007669"/>
    <property type="project" value="UniProtKB-ARBA"/>
</dbReference>
<dbReference type="Gene3D" id="3.90.226.10">
    <property type="entry name" value="2-enoyl-CoA Hydratase, Chain A, domain 1"/>
    <property type="match status" value="1"/>
</dbReference>
<evidence type="ECO:0000256" key="2">
    <source>
        <dbReference type="ARBA" id="ARBA00023239"/>
    </source>
</evidence>
<dbReference type="InterPro" id="IPR001753">
    <property type="entry name" value="Enoyl-CoA_hydra/iso"/>
</dbReference>
<sequence>MIISLHTRSCRPNWAFLKKRYGVRSLIITQSNEPHAYLRPLLQTKQDAETQREDLEGVMCLVLNRPETKNALSVRMVGEMRESIAKLNSMSPTSSARVLLLNSSHPNMFCAGADLKERRTMSFEQVSQFLNSLRCLLHELEEIKIPSIGIIDGYALGGGAELSLACDMRIGGENTKIALPESKLGIIPGAGGTQRLTKLIGISKSKELIFTGKHIDGLEAERIGLINQYIPSPNTPLQGALLLSKQILTSAPLSIELSKKAINSAMILPLEEGLDMERKLYNGLLDTKDRKEGLEAFREKRKAIFTGQ</sequence>
<evidence type="ECO:0000256" key="3">
    <source>
        <dbReference type="RuleBase" id="RU003707"/>
    </source>
</evidence>
<evidence type="ECO:0000256" key="1">
    <source>
        <dbReference type="ARBA" id="ARBA00005254"/>
    </source>
</evidence>
<dbReference type="FunFam" id="1.10.12.10:FF:000001">
    <property type="entry name" value="Probable enoyl-CoA hydratase, mitochondrial"/>
    <property type="match status" value="1"/>
</dbReference>
<evidence type="ECO:0000313" key="5">
    <source>
        <dbReference type="Proteomes" id="UP000094020"/>
    </source>
</evidence>
<dbReference type="PROSITE" id="PS00166">
    <property type="entry name" value="ENOYL_COA_HYDRATASE"/>
    <property type="match status" value="1"/>
</dbReference>
<dbReference type="SUPFAM" id="SSF52096">
    <property type="entry name" value="ClpP/crotonase"/>
    <property type="match status" value="1"/>
</dbReference>
<keyword evidence="5" id="KW-1185">Reference proteome</keyword>
<reference evidence="4" key="1">
    <citation type="submission" date="2013-07" db="EMBL/GenBank/DDBJ databases">
        <authorList>
            <consortium name="The Broad Institute Genome Sequencing Platform"/>
            <person name="Cuomo C."/>
            <person name="Litvintseva A."/>
            <person name="Chen Y."/>
            <person name="Heitman J."/>
            <person name="Sun S."/>
            <person name="Springer D."/>
            <person name="Dromer F."/>
            <person name="Young S.K."/>
            <person name="Zeng Q."/>
            <person name="Gargeya S."/>
            <person name="Fitzgerald M."/>
            <person name="Abouelleil A."/>
            <person name="Alvarado L."/>
            <person name="Berlin A.M."/>
            <person name="Chapman S.B."/>
            <person name="Dewar J."/>
            <person name="Goldberg J."/>
            <person name="Griggs A."/>
            <person name="Gujja S."/>
            <person name="Hansen M."/>
            <person name="Howarth C."/>
            <person name="Imamovic A."/>
            <person name="Larimer J."/>
            <person name="McCowan C."/>
            <person name="Murphy C."/>
            <person name="Pearson M."/>
            <person name="Priest M."/>
            <person name="Roberts A."/>
            <person name="Saif S."/>
            <person name="Shea T."/>
            <person name="Sykes S."/>
            <person name="Wortman J."/>
            <person name="Nusbaum C."/>
            <person name="Birren B."/>
        </authorList>
    </citation>
    <scope>NUCLEOTIDE SEQUENCE</scope>
    <source>
        <strain evidence="4">CBS 10737</strain>
    </source>
</reference>
<dbReference type="AlphaFoldDB" id="A0AAJ8L6J3"/>
<proteinExistence type="inferred from homology"/>
<dbReference type="GO" id="GO:0005739">
    <property type="term" value="C:mitochondrion"/>
    <property type="evidence" value="ECO:0007669"/>
    <property type="project" value="TreeGrafter"/>
</dbReference>
<dbReference type="PANTHER" id="PTHR11941:SF171">
    <property type="entry name" value="SD19268P"/>
    <property type="match status" value="1"/>
</dbReference>
<gene>
    <name evidence="4" type="ORF">I206_104005</name>
</gene>